<evidence type="ECO:0000313" key="2">
    <source>
        <dbReference type="EMBL" id="QEV21845.1"/>
    </source>
</evidence>
<organism evidence="2 3">
    <name type="scientific">Streptomyces alboniger</name>
    <dbReference type="NCBI Taxonomy" id="132473"/>
    <lineage>
        <taxon>Bacteria</taxon>
        <taxon>Bacillati</taxon>
        <taxon>Actinomycetota</taxon>
        <taxon>Actinomycetes</taxon>
        <taxon>Kitasatosporales</taxon>
        <taxon>Streptomycetaceae</taxon>
        <taxon>Streptomyces</taxon>
        <taxon>Streptomyces aurantiacus group</taxon>
    </lineage>
</organism>
<dbReference type="AlphaFoldDB" id="A0A5J6HZ19"/>
<protein>
    <submittedName>
        <fullName evidence="2">Uncharacterized protein</fullName>
    </submittedName>
</protein>
<dbReference type="KEGG" id="salw:CP975_33850"/>
<proteinExistence type="predicted"/>
<keyword evidence="1" id="KW-1133">Transmembrane helix</keyword>
<keyword evidence="1" id="KW-0812">Transmembrane</keyword>
<name>A0A5J6HZ19_STRAD</name>
<evidence type="ECO:0000256" key="1">
    <source>
        <dbReference type="SAM" id="Phobius"/>
    </source>
</evidence>
<keyword evidence="1" id="KW-0472">Membrane</keyword>
<dbReference type="EMBL" id="CP023695">
    <property type="protein sequence ID" value="QEV21845.1"/>
    <property type="molecule type" value="Genomic_DNA"/>
</dbReference>
<dbReference type="Proteomes" id="UP000326553">
    <property type="component" value="Chromosome"/>
</dbReference>
<feature type="transmembrane region" description="Helical" evidence="1">
    <location>
        <begin position="39"/>
        <end position="58"/>
    </location>
</feature>
<evidence type="ECO:0000313" key="3">
    <source>
        <dbReference type="Proteomes" id="UP000326553"/>
    </source>
</evidence>
<reference evidence="2 3" key="1">
    <citation type="submission" date="2017-09" db="EMBL/GenBank/DDBJ databases">
        <authorList>
            <person name="Lee N."/>
            <person name="Cho B.-K."/>
        </authorList>
    </citation>
    <scope>NUCLEOTIDE SEQUENCE [LARGE SCALE GENOMIC DNA]</scope>
    <source>
        <strain evidence="2 3">ATCC 12461</strain>
    </source>
</reference>
<gene>
    <name evidence="2" type="ORF">CP975_33850</name>
</gene>
<sequence length="78" mass="7662">MGAALSEKAKAGGELLSAVPGKTLQAATTTWTVLKNRKAIAVGVGSGAVAMLAGAYALGGANVRRGQGPLTRATRGVL</sequence>
<keyword evidence="3" id="KW-1185">Reference proteome</keyword>
<accession>A0A5J6HZ19</accession>